<dbReference type="EMBL" id="WEGK01000007">
    <property type="protein sequence ID" value="MQY20531.1"/>
    <property type="molecule type" value="Genomic_DNA"/>
</dbReference>
<accession>A0A7K0D4M4</accession>
<name>A0A7K0D4M4_9NOCA</name>
<keyword evidence="3" id="KW-1185">Reference proteome</keyword>
<dbReference type="PANTHER" id="PTHR35569">
    <property type="entry name" value="CYANAMIDE HYDRATASE DDI2-RELATED"/>
    <property type="match status" value="1"/>
</dbReference>
<evidence type="ECO:0000313" key="2">
    <source>
        <dbReference type="EMBL" id="MQY20531.1"/>
    </source>
</evidence>
<dbReference type="CDD" id="cd00077">
    <property type="entry name" value="HDc"/>
    <property type="match status" value="1"/>
</dbReference>
<gene>
    <name evidence="2" type="ORF">NRB20_36360</name>
</gene>
<evidence type="ECO:0000313" key="3">
    <source>
        <dbReference type="Proteomes" id="UP000438448"/>
    </source>
</evidence>
<dbReference type="SUPFAM" id="SSF109604">
    <property type="entry name" value="HD-domain/PDEase-like"/>
    <property type="match status" value="1"/>
</dbReference>
<proteinExistence type="predicted"/>
<reference evidence="2 3" key="1">
    <citation type="submission" date="2019-10" db="EMBL/GenBank/DDBJ databases">
        <title>Nocardia macrotermitis sp. nov. and Nocardia aurantia sp. nov., isolated from the gut of fungus growing-termite Macrotermes natalensis.</title>
        <authorList>
            <person name="Benndorf R."/>
            <person name="Schwitalla J."/>
            <person name="Martin K."/>
            <person name="De Beer W."/>
            <person name="Kaster A.-K."/>
            <person name="Vollmers J."/>
            <person name="Poulsen M."/>
            <person name="Beemelmanns C."/>
        </authorList>
    </citation>
    <scope>NUCLEOTIDE SEQUENCE [LARGE SCALE GENOMIC DNA]</scope>
    <source>
        <strain evidence="2 3">RB20</strain>
    </source>
</reference>
<sequence length="250" mass="27537">MSARRSSQPRLDLTRTEKFAFARHAVAGQLREIPASLASVLGFGGRGSALELRADPPDGRFARHAEEFARDAYGPELLQHCLRCWYFGDLFAQRDRRDHDSELLYVASLLHDIALTDRYRATPADAPCFAVHGAAVAGRMLGMWGADADFRDAVEAAIAAHLDVSVPPEHGVESHLLHAAARLDVVGARVADLPKPVLHQVNTRHPRGHFSTELSRALSREARERPDSRIAVLWKIGMRLPIVLNPVAVS</sequence>
<dbReference type="PANTHER" id="PTHR35569:SF1">
    <property type="entry name" value="CYANAMIDE HYDRATASE DDI2-RELATED"/>
    <property type="match status" value="1"/>
</dbReference>
<dbReference type="AlphaFoldDB" id="A0A7K0D4M4"/>
<protein>
    <recommendedName>
        <fullName evidence="1">HD domain-containing protein</fullName>
    </recommendedName>
</protein>
<dbReference type="Gene3D" id="1.10.3210.10">
    <property type="entry name" value="Hypothetical protein af1432"/>
    <property type="match status" value="1"/>
</dbReference>
<dbReference type="InterPro" id="IPR006674">
    <property type="entry name" value="HD_domain"/>
</dbReference>
<evidence type="ECO:0000259" key="1">
    <source>
        <dbReference type="Pfam" id="PF01966"/>
    </source>
</evidence>
<dbReference type="OrthoDB" id="8478129at2"/>
<dbReference type="Pfam" id="PF01966">
    <property type="entry name" value="HD"/>
    <property type="match status" value="1"/>
</dbReference>
<comment type="caution">
    <text evidence="2">The sequence shown here is derived from an EMBL/GenBank/DDBJ whole genome shotgun (WGS) entry which is preliminary data.</text>
</comment>
<dbReference type="InterPro" id="IPR003607">
    <property type="entry name" value="HD/PDEase_dom"/>
</dbReference>
<feature type="domain" description="HD" evidence="1">
    <location>
        <begin position="78"/>
        <end position="168"/>
    </location>
</feature>
<organism evidence="2 3">
    <name type="scientific">Nocardia macrotermitis</name>
    <dbReference type="NCBI Taxonomy" id="2585198"/>
    <lineage>
        <taxon>Bacteria</taxon>
        <taxon>Bacillati</taxon>
        <taxon>Actinomycetota</taxon>
        <taxon>Actinomycetes</taxon>
        <taxon>Mycobacteriales</taxon>
        <taxon>Nocardiaceae</taxon>
        <taxon>Nocardia</taxon>
    </lineage>
</organism>
<dbReference type="RefSeq" id="WP_153411292.1">
    <property type="nucleotide sequence ID" value="NZ_WEGK01000007.1"/>
</dbReference>
<dbReference type="Proteomes" id="UP000438448">
    <property type="component" value="Unassembled WGS sequence"/>
</dbReference>